<keyword evidence="2" id="KW-0472">Membrane</keyword>
<sequence length="549" mass="61611">MGADEVAFFEGIAKQFLNGAFDSYPEANGVKVLTVEVKEQQLEEDGSFEDAAYSASNGRSRKHQTSSSMRPGRNLDVASASIGIVTIIKGSYQPPPDVNFPALVQDSIDDGEDDLVKELASPTSGNGAGASYFENVREIEVIKLQTTPKEIPESESLPMIVWIVGSIGAAVVLASCLFLFIWRRKKLKDDKYNVMEREIKNVRTRKGGLSRTRFNERQDSFTPIPLAGNGDGDELYLPHMSSRKQMRDECTVATASTSHSTGNSTEGPDEYSAQTPQVTNQGTHQVYSDRYNRDRAHSWQHEEQYGHDEEETVLSAPPFMEVGGCRRARHFAEDDDRTAVTALTWDSSMRFATPNVRNRSDGHPRRDLRSMEDQYEDRIRTKNTLHESGIRPGAEPVGPNSFSARNNKQQMHPRMHDLEREYAQKMAKEDNETRSYSNMHDLERDYEKKLAMKCESSSLDGKGMPRYSNMHDLERDYEKKLAMKYESSSLDGKRPPGSAGRVTINDGSIMDNGRSPSYMGPMTMGNDHTRREDYGRSTRSMGSLAGPNH</sequence>
<reference evidence="3" key="1">
    <citation type="submission" date="2021-01" db="EMBL/GenBank/DDBJ databases">
        <authorList>
            <person name="Corre E."/>
            <person name="Pelletier E."/>
            <person name="Niang G."/>
            <person name="Scheremetjew M."/>
            <person name="Finn R."/>
            <person name="Kale V."/>
            <person name="Holt S."/>
            <person name="Cochrane G."/>
            <person name="Meng A."/>
            <person name="Brown T."/>
            <person name="Cohen L."/>
        </authorList>
    </citation>
    <scope>NUCLEOTIDE SEQUENCE</scope>
    <source>
        <strain evidence="3">GSO104</strain>
    </source>
</reference>
<protein>
    <submittedName>
        <fullName evidence="3">Uncharacterized protein</fullName>
    </submittedName>
</protein>
<gene>
    <name evidence="3" type="ORF">DBRI00130_LOCUS6217</name>
</gene>
<name>A0A7S4QSW1_9STRA</name>
<dbReference type="AlphaFoldDB" id="A0A7S4QSW1"/>
<feature type="compositionally biased region" description="Polar residues" evidence="1">
    <location>
        <begin position="400"/>
        <end position="409"/>
    </location>
</feature>
<evidence type="ECO:0000256" key="2">
    <source>
        <dbReference type="SAM" id="Phobius"/>
    </source>
</evidence>
<keyword evidence="2" id="KW-0812">Transmembrane</keyword>
<proteinExistence type="predicted"/>
<feature type="compositionally biased region" description="Basic and acidic residues" evidence="1">
    <location>
        <begin position="527"/>
        <end position="536"/>
    </location>
</feature>
<feature type="region of interest" description="Disordered" evidence="1">
    <location>
        <begin position="486"/>
        <end position="549"/>
    </location>
</feature>
<feature type="region of interest" description="Disordered" evidence="1">
    <location>
        <begin position="254"/>
        <end position="284"/>
    </location>
</feature>
<feature type="transmembrane region" description="Helical" evidence="2">
    <location>
        <begin position="159"/>
        <end position="182"/>
    </location>
</feature>
<feature type="region of interest" description="Disordered" evidence="1">
    <location>
        <begin position="44"/>
        <end position="72"/>
    </location>
</feature>
<feature type="region of interest" description="Disordered" evidence="1">
    <location>
        <begin position="381"/>
        <end position="409"/>
    </location>
</feature>
<keyword evidence="2" id="KW-1133">Transmembrane helix</keyword>
<organism evidence="3">
    <name type="scientific">Ditylum brightwellii</name>
    <dbReference type="NCBI Taxonomy" id="49249"/>
    <lineage>
        <taxon>Eukaryota</taxon>
        <taxon>Sar</taxon>
        <taxon>Stramenopiles</taxon>
        <taxon>Ochrophyta</taxon>
        <taxon>Bacillariophyta</taxon>
        <taxon>Mediophyceae</taxon>
        <taxon>Lithodesmiophycidae</taxon>
        <taxon>Lithodesmiales</taxon>
        <taxon>Lithodesmiaceae</taxon>
        <taxon>Ditylum</taxon>
    </lineage>
</organism>
<evidence type="ECO:0000313" key="3">
    <source>
        <dbReference type="EMBL" id="CAE4590583.1"/>
    </source>
</evidence>
<evidence type="ECO:0000256" key="1">
    <source>
        <dbReference type="SAM" id="MobiDB-lite"/>
    </source>
</evidence>
<accession>A0A7S4QSW1</accession>
<dbReference type="EMBL" id="HBNS01007686">
    <property type="protein sequence ID" value="CAE4590583.1"/>
    <property type="molecule type" value="Transcribed_RNA"/>
</dbReference>